<dbReference type="NCBIfam" id="TIGR00396">
    <property type="entry name" value="leuS_bact"/>
    <property type="match status" value="1"/>
</dbReference>
<dbReference type="PANTHER" id="PTHR43740:SF2">
    <property type="entry name" value="LEUCINE--TRNA LIGASE, MITOCHONDRIAL"/>
    <property type="match status" value="1"/>
</dbReference>
<dbReference type="Gene3D" id="3.40.50.620">
    <property type="entry name" value="HUPs"/>
    <property type="match status" value="2"/>
</dbReference>
<evidence type="ECO:0000256" key="10">
    <source>
        <dbReference type="RuleBase" id="RU363035"/>
    </source>
</evidence>
<keyword evidence="3 9" id="KW-0436">Ligase</keyword>
<evidence type="ECO:0000256" key="6">
    <source>
        <dbReference type="ARBA" id="ARBA00022917"/>
    </source>
</evidence>
<gene>
    <name evidence="9" type="primary">leuS</name>
    <name evidence="14" type="ORF">A3B40_02035</name>
</gene>
<dbReference type="Gene3D" id="3.90.740.10">
    <property type="entry name" value="Valyl/Leucyl/Isoleucyl-tRNA synthetase, editing domain"/>
    <property type="match status" value="1"/>
</dbReference>
<evidence type="ECO:0000256" key="4">
    <source>
        <dbReference type="ARBA" id="ARBA00022741"/>
    </source>
</evidence>
<dbReference type="InterPro" id="IPR001412">
    <property type="entry name" value="aa-tRNA-synth_I_CS"/>
</dbReference>
<protein>
    <recommendedName>
        <fullName evidence="9">Leucine--tRNA ligase</fullName>
        <ecNumber evidence="9">6.1.1.4</ecNumber>
    </recommendedName>
    <alternativeName>
        <fullName evidence="9">Leucyl-tRNA synthetase</fullName>
        <shortName evidence="9">LeuRS</shortName>
    </alternativeName>
</protein>
<evidence type="ECO:0000313" key="15">
    <source>
        <dbReference type="Proteomes" id="UP000178040"/>
    </source>
</evidence>
<dbReference type="Pfam" id="PF13603">
    <property type="entry name" value="tRNA-synt_1_2"/>
    <property type="match status" value="1"/>
</dbReference>
<comment type="caution">
    <text evidence="9">Lacks conserved residue(s) required for the propagation of feature annotation.</text>
</comment>
<dbReference type="Gene3D" id="3.10.20.590">
    <property type="match status" value="1"/>
</dbReference>
<evidence type="ECO:0000259" key="13">
    <source>
        <dbReference type="Pfam" id="PF13603"/>
    </source>
</evidence>
<comment type="caution">
    <text evidence="14">The sequence shown here is derived from an EMBL/GenBank/DDBJ whole genome shotgun (WGS) entry which is preliminary data.</text>
</comment>
<dbReference type="EC" id="6.1.1.4" evidence="9"/>
<evidence type="ECO:0000256" key="2">
    <source>
        <dbReference type="ARBA" id="ARBA00022490"/>
    </source>
</evidence>
<keyword evidence="6 9" id="KW-0648">Protein biosynthesis</keyword>
<evidence type="ECO:0000256" key="7">
    <source>
        <dbReference type="ARBA" id="ARBA00023146"/>
    </source>
</evidence>
<evidence type="ECO:0000256" key="3">
    <source>
        <dbReference type="ARBA" id="ARBA00022598"/>
    </source>
</evidence>
<dbReference type="SUPFAM" id="SSF50677">
    <property type="entry name" value="ValRS/IleRS/LeuRS editing domain"/>
    <property type="match status" value="1"/>
</dbReference>
<dbReference type="SUPFAM" id="SSF47323">
    <property type="entry name" value="Anticodon-binding domain of a subclass of class I aminoacyl-tRNA synthetases"/>
    <property type="match status" value="1"/>
</dbReference>
<reference evidence="14 15" key="1">
    <citation type="journal article" date="2016" name="Nat. Commun.">
        <title>Thousands of microbial genomes shed light on interconnected biogeochemical processes in an aquifer system.</title>
        <authorList>
            <person name="Anantharaman K."/>
            <person name="Brown C.T."/>
            <person name="Hug L.A."/>
            <person name="Sharon I."/>
            <person name="Castelle C.J."/>
            <person name="Probst A.J."/>
            <person name="Thomas B.C."/>
            <person name="Singh A."/>
            <person name="Wilkins M.J."/>
            <person name="Karaoz U."/>
            <person name="Brodie E.L."/>
            <person name="Williams K.H."/>
            <person name="Hubbard S.S."/>
            <person name="Banfield J.F."/>
        </authorList>
    </citation>
    <scope>NUCLEOTIDE SEQUENCE [LARGE SCALE GENOMIC DNA]</scope>
</reference>
<dbReference type="Gene3D" id="1.10.730.10">
    <property type="entry name" value="Isoleucyl-tRNA Synthetase, Domain 1"/>
    <property type="match status" value="1"/>
</dbReference>
<dbReference type="HAMAP" id="MF_00049_B">
    <property type="entry name" value="Leu_tRNA_synth_B"/>
    <property type="match status" value="1"/>
</dbReference>
<evidence type="ECO:0000259" key="12">
    <source>
        <dbReference type="Pfam" id="PF08264"/>
    </source>
</evidence>
<name>A0A1F7IP56_9BACT</name>
<proteinExistence type="inferred from homology"/>
<sequence>MPKYQPEQFEKKWQEKWKQDQIFSPDLDKAKKPYFALMMFPYPSAEGLHVGNMYAFTGADIFTRYIRMQGYDVFEPIGLDGFGIHSENYAIKVNQHPSKLSKVTEERFYKQLMALGNAFDWTRTVETYKPDYYKWTQWIFLKMYENGLAYRKKAEVNWCPSCKTVLADEQVIAGKCERCSSDVVEKMLEQWFFKITNYADRLLKNLNSLDWSEKVLTAQRNWIGKKEGINITYKVIPNNRESHPSQARVPSKVKKIPYASLDFVDEITVFTTTPVNFGATFLVVAPEHPFVQNILNPESEIRNKIEIQYAKINEIKKYVEEATKKTEEQRKNEAQKKTGVFTELYAINHVSGKPIPIWISDFVLVNVGTGAIQGCPGHDYRDFDFAKKFGLPIPRVVTGANGEKTPIEKREDVVEHGGVMVNSDFLNGIPFEKAMQMTMDYFEKNGWGKRVVTYHLRDWLISRQRYWGPPIPIIYCDTCGTVPVPEIDLPVVLPYVENFRPTGIGVSPLASSEKFYKVDCPKCGQEAKRETDVSDTFLDSAWYFFRYTSTEEVDSPWMLERVKKWLPVNTYIGGAEHSVLHLLYSRFLTMVFKDLDLISHFEEPFARFRAHGLIISEGAKMSKSKGNIVNPDAYISEYGADCLRLYLMFLGPFEQGGDFRDEAISGPQNFLRRVWDLKEKIKDLAPSEEDKKWMYKAVEKVGRDISNLKFNTSIAKLMEWLNYLSRKKSVTKDEYKTLLLLLAPLAPHVTEELWSQIGEEYSIHQKPWPSFAKKSFVEEIVTIPVQVNGKVRAVISLSADQLSEKEVVGKALKEEKVKKYLEKKKYKVIYVKRKILNLVTS</sequence>
<dbReference type="InterPro" id="IPR009008">
    <property type="entry name" value="Val/Leu/Ile-tRNA-synth_edit"/>
</dbReference>
<keyword evidence="7 9" id="KW-0030">Aminoacyl-tRNA synthetase</keyword>
<evidence type="ECO:0000313" key="14">
    <source>
        <dbReference type="EMBL" id="OGK45165.1"/>
    </source>
</evidence>
<organism evidence="14 15">
    <name type="scientific">Candidatus Roizmanbacteria bacterium RIFCSPLOWO2_01_FULL_37_16</name>
    <dbReference type="NCBI Taxonomy" id="1802058"/>
    <lineage>
        <taxon>Bacteria</taxon>
        <taxon>Candidatus Roizmaniibacteriota</taxon>
    </lineage>
</organism>
<evidence type="ECO:0000256" key="9">
    <source>
        <dbReference type="HAMAP-Rule" id="MF_00049"/>
    </source>
</evidence>
<dbReference type="Pfam" id="PF08264">
    <property type="entry name" value="Anticodon_1"/>
    <property type="match status" value="1"/>
</dbReference>
<dbReference type="PANTHER" id="PTHR43740">
    <property type="entry name" value="LEUCYL-TRNA SYNTHETASE"/>
    <property type="match status" value="1"/>
</dbReference>
<dbReference type="GO" id="GO:0005829">
    <property type="term" value="C:cytosol"/>
    <property type="evidence" value="ECO:0007669"/>
    <property type="project" value="TreeGrafter"/>
</dbReference>
<dbReference type="GO" id="GO:0004823">
    <property type="term" value="F:leucine-tRNA ligase activity"/>
    <property type="evidence" value="ECO:0007669"/>
    <property type="project" value="UniProtKB-UniRule"/>
</dbReference>
<keyword evidence="4 9" id="KW-0547">Nucleotide-binding</keyword>
<feature type="short sequence motif" description="'KMSKS' region" evidence="9">
    <location>
        <begin position="620"/>
        <end position="624"/>
    </location>
</feature>
<dbReference type="PROSITE" id="PS00178">
    <property type="entry name" value="AA_TRNA_LIGASE_I"/>
    <property type="match status" value="1"/>
</dbReference>
<evidence type="ECO:0000259" key="11">
    <source>
        <dbReference type="Pfam" id="PF00133"/>
    </source>
</evidence>
<dbReference type="InterPro" id="IPR002302">
    <property type="entry name" value="Leu-tRNA-ligase"/>
</dbReference>
<feature type="binding site" evidence="9">
    <location>
        <position position="623"/>
    </location>
    <ligand>
        <name>ATP</name>
        <dbReference type="ChEBI" id="CHEBI:30616"/>
    </ligand>
</feature>
<dbReference type="PRINTS" id="PR00985">
    <property type="entry name" value="TRNASYNTHLEU"/>
</dbReference>
<dbReference type="InterPro" id="IPR002300">
    <property type="entry name" value="aa-tRNA-synth_Ia"/>
</dbReference>
<dbReference type="InterPro" id="IPR025709">
    <property type="entry name" value="Leu_tRNA-synth_edit"/>
</dbReference>
<keyword evidence="2 9" id="KW-0963">Cytoplasm</keyword>
<dbReference type="GO" id="GO:0006429">
    <property type="term" value="P:leucyl-tRNA aminoacylation"/>
    <property type="evidence" value="ECO:0007669"/>
    <property type="project" value="UniProtKB-UniRule"/>
</dbReference>
<feature type="domain" description="Methionyl/Valyl/Leucyl/Isoleucyl-tRNA synthetase anticodon-binding" evidence="12">
    <location>
        <begin position="695"/>
        <end position="802"/>
    </location>
</feature>
<feature type="domain" description="Leucyl-tRNA synthetase editing" evidence="13">
    <location>
        <begin position="220"/>
        <end position="441"/>
    </location>
</feature>
<dbReference type="Pfam" id="PF00133">
    <property type="entry name" value="tRNA-synt_1"/>
    <property type="match status" value="2"/>
</dbReference>
<evidence type="ECO:0000256" key="5">
    <source>
        <dbReference type="ARBA" id="ARBA00022840"/>
    </source>
</evidence>
<dbReference type="GO" id="GO:0005524">
    <property type="term" value="F:ATP binding"/>
    <property type="evidence" value="ECO:0007669"/>
    <property type="project" value="UniProtKB-UniRule"/>
</dbReference>
<dbReference type="InterPro" id="IPR014729">
    <property type="entry name" value="Rossmann-like_a/b/a_fold"/>
</dbReference>
<dbReference type="GO" id="GO:0002161">
    <property type="term" value="F:aminoacyl-tRNA deacylase activity"/>
    <property type="evidence" value="ECO:0007669"/>
    <property type="project" value="InterPro"/>
</dbReference>
<feature type="domain" description="Aminoacyl-tRNA synthetase class Ia" evidence="11">
    <location>
        <begin position="456"/>
        <end position="648"/>
    </location>
</feature>
<dbReference type="EMBL" id="MGAI01000015">
    <property type="protein sequence ID" value="OGK45165.1"/>
    <property type="molecule type" value="Genomic_DNA"/>
</dbReference>
<comment type="similarity">
    <text evidence="1 9 10">Belongs to the class-I aminoacyl-tRNA synthetase family.</text>
</comment>
<dbReference type="Proteomes" id="UP000178040">
    <property type="component" value="Unassembled WGS sequence"/>
</dbReference>
<dbReference type="SUPFAM" id="SSF52374">
    <property type="entry name" value="Nucleotidylyl transferase"/>
    <property type="match status" value="1"/>
</dbReference>
<dbReference type="InterPro" id="IPR013155">
    <property type="entry name" value="M/V/L/I-tRNA-synth_anticd-bd"/>
</dbReference>
<comment type="subcellular location">
    <subcellularLocation>
        <location evidence="9">Cytoplasm</location>
    </subcellularLocation>
</comment>
<dbReference type="FunFam" id="1.10.730.10:FF:000002">
    <property type="entry name" value="Leucine--tRNA ligase"/>
    <property type="match status" value="1"/>
</dbReference>
<comment type="catalytic activity">
    <reaction evidence="8 9">
        <text>tRNA(Leu) + L-leucine + ATP = L-leucyl-tRNA(Leu) + AMP + diphosphate</text>
        <dbReference type="Rhea" id="RHEA:11688"/>
        <dbReference type="Rhea" id="RHEA-COMP:9613"/>
        <dbReference type="Rhea" id="RHEA-COMP:9622"/>
        <dbReference type="ChEBI" id="CHEBI:30616"/>
        <dbReference type="ChEBI" id="CHEBI:33019"/>
        <dbReference type="ChEBI" id="CHEBI:57427"/>
        <dbReference type="ChEBI" id="CHEBI:78442"/>
        <dbReference type="ChEBI" id="CHEBI:78494"/>
        <dbReference type="ChEBI" id="CHEBI:456215"/>
        <dbReference type="EC" id="6.1.1.4"/>
    </reaction>
</comment>
<dbReference type="AlphaFoldDB" id="A0A1F7IP56"/>
<evidence type="ECO:0000256" key="1">
    <source>
        <dbReference type="ARBA" id="ARBA00005594"/>
    </source>
</evidence>
<feature type="domain" description="Aminoacyl-tRNA synthetase class Ia" evidence="11">
    <location>
        <begin position="12"/>
        <end position="218"/>
    </location>
</feature>
<keyword evidence="5 9" id="KW-0067">ATP-binding</keyword>
<dbReference type="InterPro" id="IPR009080">
    <property type="entry name" value="tRNAsynth_Ia_anticodon-bd"/>
</dbReference>
<accession>A0A1F7IP56</accession>
<evidence type="ECO:0000256" key="8">
    <source>
        <dbReference type="ARBA" id="ARBA00047469"/>
    </source>
</evidence>